<evidence type="ECO:0000256" key="6">
    <source>
        <dbReference type="ARBA" id="ARBA00023277"/>
    </source>
</evidence>
<accession>A0A5C0ATW2</accession>
<reference evidence="9 10" key="1">
    <citation type="submission" date="2019-08" db="EMBL/GenBank/DDBJ databases">
        <title>Amphibian skin-associated Pigmentiphaga: genome sequence and occurrence across geography and hosts.</title>
        <authorList>
            <person name="Bletz M.C."/>
            <person name="Bunk B."/>
            <person name="Sproeer C."/>
            <person name="Biwer P."/>
            <person name="Reiter S."/>
            <person name="Rabemananjara F.C.E."/>
            <person name="Schulz S."/>
            <person name="Overmann J."/>
            <person name="Vences M."/>
        </authorList>
    </citation>
    <scope>NUCLEOTIDE SEQUENCE [LARGE SCALE GENOMIC DNA]</scope>
    <source>
        <strain evidence="9 10">Mada1488</strain>
    </source>
</reference>
<gene>
    <name evidence="9" type="ORF">FXN63_06650</name>
</gene>
<dbReference type="InterPro" id="IPR010737">
    <property type="entry name" value="4-carb_acid_sugar_kinase_N"/>
</dbReference>
<evidence type="ECO:0000313" key="10">
    <source>
        <dbReference type="Proteomes" id="UP000325161"/>
    </source>
</evidence>
<keyword evidence="10" id="KW-1185">Reference proteome</keyword>
<dbReference type="InterPro" id="IPR031475">
    <property type="entry name" value="NBD_C"/>
</dbReference>
<dbReference type="Pfam" id="PF17042">
    <property type="entry name" value="NBD_C"/>
    <property type="match status" value="1"/>
</dbReference>
<evidence type="ECO:0000256" key="1">
    <source>
        <dbReference type="ARBA" id="ARBA00005715"/>
    </source>
</evidence>
<proteinExistence type="inferred from homology"/>
<evidence type="ECO:0000256" key="2">
    <source>
        <dbReference type="ARBA" id="ARBA00022679"/>
    </source>
</evidence>
<keyword evidence="2" id="KW-0808">Transferase</keyword>
<protein>
    <submittedName>
        <fullName evidence="9">Four-carbon acid sugar kinase family protein</fullName>
    </submittedName>
</protein>
<dbReference type="InterPro" id="IPR042213">
    <property type="entry name" value="NBD_C_sf"/>
</dbReference>
<evidence type="ECO:0000256" key="5">
    <source>
        <dbReference type="ARBA" id="ARBA00022840"/>
    </source>
</evidence>
<dbReference type="OrthoDB" id="191465at2"/>
<dbReference type="GO" id="GO:0016301">
    <property type="term" value="F:kinase activity"/>
    <property type="evidence" value="ECO:0007669"/>
    <property type="project" value="UniProtKB-KW"/>
</dbReference>
<feature type="domain" description="Four-carbon acid sugar kinase nucleotide binding" evidence="8">
    <location>
        <begin position="309"/>
        <end position="466"/>
    </location>
</feature>
<evidence type="ECO:0000256" key="3">
    <source>
        <dbReference type="ARBA" id="ARBA00022741"/>
    </source>
</evidence>
<dbReference type="Pfam" id="PF07005">
    <property type="entry name" value="SBD_N"/>
    <property type="match status" value="1"/>
</dbReference>
<dbReference type="Gene3D" id="3.40.980.20">
    <property type="entry name" value="Four-carbon acid sugar kinase, nucleotide binding domain"/>
    <property type="match status" value="1"/>
</dbReference>
<keyword evidence="4 9" id="KW-0418">Kinase</keyword>
<dbReference type="Gene3D" id="3.40.50.10840">
    <property type="entry name" value="Putative sugar-binding, N-terminal domain"/>
    <property type="match status" value="1"/>
</dbReference>
<dbReference type="EMBL" id="CP043046">
    <property type="protein sequence ID" value="QEI05555.1"/>
    <property type="molecule type" value="Genomic_DNA"/>
</dbReference>
<evidence type="ECO:0000259" key="8">
    <source>
        <dbReference type="Pfam" id="PF17042"/>
    </source>
</evidence>
<dbReference type="RefSeq" id="WP_148813886.1">
    <property type="nucleotide sequence ID" value="NZ_CP043046.1"/>
</dbReference>
<feature type="domain" description="Four-carbon acid sugar kinase N-terminal" evidence="7">
    <location>
        <begin position="20"/>
        <end position="259"/>
    </location>
</feature>
<sequence>MTSTATPADAASTQRGVRFAYYGDDFTGSTDTLSSVVQGGWRAALFMKVPDAAQLAAFGELDCVGVAGTARAMSPAEMDAALPDIFRGLAATGADVVHYKTCSTFDSAPHIGSIGHAVQLAQSVLGSQPAMIVGGQPNLGRYCAFGNLFARAGQQGAVYRLDRHPTMSRHPVTPMDEADLARHLAKQGLARIAGVDVVALSAADTNARVDAALADAPDALLFDVLEPSHLVAVGRQLWRQAEKRGPLLTVGPTGAAQALLAALPASGQGGVSGELSTGAKKEATSQGSANISAGGTAQAATAHAVSQTLIVAGSRSPVTAAQIRHAEQAGFVSIELDPVLLADSQSSLVPLIEQVLDALRSGRSVVAHTTFADDSHGRTAGFTRALAVGSGRLVREVLAVHPLARVGLAGGDTSSLAVESWGITALTLAYILAPGVGVCRVHAAGHPLDGIELMLKGGQMGPPDVFEALLAGT</sequence>
<evidence type="ECO:0000259" key="7">
    <source>
        <dbReference type="Pfam" id="PF07005"/>
    </source>
</evidence>
<keyword evidence="5" id="KW-0067">ATP-binding</keyword>
<name>A0A5C0ATW2_9BURK</name>
<dbReference type="InterPro" id="IPR037051">
    <property type="entry name" value="4-carb_acid_sugar_kinase_N_sf"/>
</dbReference>
<evidence type="ECO:0000256" key="4">
    <source>
        <dbReference type="ARBA" id="ARBA00022777"/>
    </source>
</evidence>
<dbReference type="SUPFAM" id="SSF142764">
    <property type="entry name" value="YgbK-like"/>
    <property type="match status" value="1"/>
</dbReference>
<organism evidence="9 10">
    <name type="scientific">Pigmentiphaga aceris</name>
    <dbReference type="NCBI Taxonomy" id="1940612"/>
    <lineage>
        <taxon>Bacteria</taxon>
        <taxon>Pseudomonadati</taxon>
        <taxon>Pseudomonadota</taxon>
        <taxon>Betaproteobacteria</taxon>
        <taxon>Burkholderiales</taxon>
        <taxon>Alcaligenaceae</taxon>
        <taxon>Pigmentiphaga</taxon>
    </lineage>
</organism>
<keyword evidence="6" id="KW-0119">Carbohydrate metabolism</keyword>
<dbReference type="KEGG" id="pacr:FXN63_06650"/>
<dbReference type="Proteomes" id="UP000325161">
    <property type="component" value="Chromosome"/>
</dbReference>
<keyword evidence="3" id="KW-0547">Nucleotide-binding</keyword>
<dbReference type="GO" id="GO:0005524">
    <property type="term" value="F:ATP binding"/>
    <property type="evidence" value="ECO:0007669"/>
    <property type="project" value="UniProtKB-KW"/>
</dbReference>
<dbReference type="AlphaFoldDB" id="A0A5C0ATW2"/>
<comment type="similarity">
    <text evidence="1">Belongs to the four-carbon acid sugar kinase family.</text>
</comment>
<evidence type="ECO:0000313" key="9">
    <source>
        <dbReference type="EMBL" id="QEI05555.1"/>
    </source>
</evidence>